<evidence type="ECO:0000313" key="2">
    <source>
        <dbReference type="EMBL" id="TFK47152.1"/>
    </source>
</evidence>
<dbReference type="OrthoDB" id="2603at2759"/>
<organism evidence="2 3">
    <name type="scientific">Heliocybe sulcata</name>
    <dbReference type="NCBI Taxonomy" id="5364"/>
    <lineage>
        <taxon>Eukaryota</taxon>
        <taxon>Fungi</taxon>
        <taxon>Dikarya</taxon>
        <taxon>Basidiomycota</taxon>
        <taxon>Agaricomycotina</taxon>
        <taxon>Agaricomycetes</taxon>
        <taxon>Gloeophyllales</taxon>
        <taxon>Gloeophyllaceae</taxon>
        <taxon>Heliocybe</taxon>
    </lineage>
</organism>
<gene>
    <name evidence="2" type="ORF">OE88DRAFT_820311</name>
</gene>
<keyword evidence="1" id="KW-0812">Transmembrane</keyword>
<feature type="transmembrane region" description="Helical" evidence="1">
    <location>
        <begin position="261"/>
        <end position="285"/>
    </location>
</feature>
<keyword evidence="1" id="KW-1133">Transmembrane helix</keyword>
<keyword evidence="1" id="KW-0472">Membrane</keyword>
<feature type="transmembrane region" description="Helical" evidence="1">
    <location>
        <begin position="305"/>
        <end position="324"/>
    </location>
</feature>
<feature type="transmembrane region" description="Helical" evidence="1">
    <location>
        <begin position="137"/>
        <end position="158"/>
    </location>
</feature>
<keyword evidence="3" id="KW-1185">Reference proteome</keyword>
<reference evidence="2 3" key="1">
    <citation type="journal article" date="2019" name="Nat. Ecol. Evol.">
        <title>Megaphylogeny resolves global patterns of mushroom evolution.</title>
        <authorList>
            <person name="Varga T."/>
            <person name="Krizsan K."/>
            <person name="Foldi C."/>
            <person name="Dima B."/>
            <person name="Sanchez-Garcia M."/>
            <person name="Sanchez-Ramirez S."/>
            <person name="Szollosi G.J."/>
            <person name="Szarkandi J.G."/>
            <person name="Papp V."/>
            <person name="Albert L."/>
            <person name="Andreopoulos W."/>
            <person name="Angelini C."/>
            <person name="Antonin V."/>
            <person name="Barry K.W."/>
            <person name="Bougher N.L."/>
            <person name="Buchanan P."/>
            <person name="Buyck B."/>
            <person name="Bense V."/>
            <person name="Catcheside P."/>
            <person name="Chovatia M."/>
            <person name="Cooper J."/>
            <person name="Damon W."/>
            <person name="Desjardin D."/>
            <person name="Finy P."/>
            <person name="Geml J."/>
            <person name="Haridas S."/>
            <person name="Hughes K."/>
            <person name="Justo A."/>
            <person name="Karasinski D."/>
            <person name="Kautmanova I."/>
            <person name="Kiss B."/>
            <person name="Kocsube S."/>
            <person name="Kotiranta H."/>
            <person name="LaButti K.M."/>
            <person name="Lechner B.E."/>
            <person name="Liimatainen K."/>
            <person name="Lipzen A."/>
            <person name="Lukacs Z."/>
            <person name="Mihaltcheva S."/>
            <person name="Morgado L.N."/>
            <person name="Niskanen T."/>
            <person name="Noordeloos M.E."/>
            <person name="Ohm R.A."/>
            <person name="Ortiz-Santana B."/>
            <person name="Ovrebo C."/>
            <person name="Racz N."/>
            <person name="Riley R."/>
            <person name="Savchenko A."/>
            <person name="Shiryaev A."/>
            <person name="Soop K."/>
            <person name="Spirin V."/>
            <person name="Szebenyi C."/>
            <person name="Tomsovsky M."/>
            <person name="Tulloss R.E."/>
            <person name="Uehling J."/>
            <person name="Grigoriev I.V."/>
            <person name="Vagvolgyi C."/>
            <person name="Papp T."/>
            <person name="Martin F.M."/>
            <person name="Miettinen O."/>
            <person name="Hibbett D.S."/>
            <person name="Nagy L.G."/>
        </authorList>
    </citation>
    <scope>NUCLEOTIDE SEQUENCE [LARGE SCALE GENOMIC DNA]</scope>
    <source>
        <strain evidence="2 3">OMC1185</strain>
    </source>
</reference>
<dbReference type="Proteomes" id="UP000305948">
    <property type="component" value="Unassembled WGS sequence"/>
</dbReference>
<name>A0A5C3MP59_9AGAM</name>
<feature type="transmembrane region" description="Helical" evidence="1">
    <location>
        <begin position="336"/>
        <end position="354"/>
    </location>
</feature>
<evidence type="ECO:0000313" key="3">
    <source>
        <dbReference type="Proteomes" id="UP000305948"/>
    </source>
</evidence>
<sequence>MLKNNMSKSADFPHEVHPAVRLVSGSERSALPLVKATHAKLVDTRKSGQDTFHYEWRARDNRKARHQVYPPNSTKPTRRKTGWSKLGRMLVLEYWNISWWIAVLFTLGSVVWCINGFVVFLPYVYSNVSNNSVAGGWTGWIGATIFAFASVLLIWEAWNRSNTVYFGWGLDQVLHRHPLDLERTGTYRDWAEIDHSNNSPGSITATPPGSRKWIWWTTDTKYWHELGFLAGFAQLCAATIFWISGFTALPEIQDAIEDNIPLLNGVFWSPQVVGGSGFIISSALYMLETQTKWYCPAVTDLGWQIGFWNFIGAIGFTLCGAFGYSSRHWAQYQSALSTFWGSWAFLIGSVMQWYEAVNAVEPTVPSQGEDEKMA</sequence>
<dbReference type="STRING" id="5364.A0A5C3MP59"/>
<dbReference type="AlphaFoldDB" id="A0A5C3MP59"/>
<dbReference type="EMBL" id="ML213525">
    <property type="protein sequence ID" value="TFK47152.1"/>
    <property type="molecule type" value="Genomic_DNA"/>
</dbReference>
<evidence type="ECO:0000256" key="1">
    <source>
        <dbReference type="SAM" id="Phobius"/>
    </source>
</evidence>
<proteinExistence type="predicted"/>
<accession>A0A5C3MP59</accession>
<evidence type="ECO:0008006" key="4">
    <source>
        <dbReference type="Google" id="ProtNLM"/>
    </source>
</evidence>
<protein>
    <recommendedName>
        <fullName evidence="4">Integral membrane protein</fullName>
    </recommendedName>
</protein>
<feature type="transmembrane region" description="Helical" evidence="1">
    <location>
        <begin position="97"/>
        <end position="125"/>
    </location>
</feature>
<feature type="transmembrane region" description="Helical" evidence="1">
    <location>
        <begin position="226"/>
        <end position="249"/>
    </location>
</feature>